<dbReference type="SUPFAM" id="SSF82171">
    <property type="entry name" value="DPP6 N-terminal domain-like"/>
    <property type="match status" value="1"/>
</dbReference>
<name>A0A0B2AC70_9MICC</name>
<dbReference type="EMBL" id="JTDL01000147">
    <property type="protein sequence ID" value="KHL00808.1"/>
    <property type="molecule type" value="Genomic_DNA"/>
</dbReference>
<gene>
    <name evidence="1" type="ORF">LK10_18710</name>
</gene>
<dbReference type="Proteomes" id="UP000030982">
    <property type="component" value="Unassembled WGS sequence"/>
</dbReference>
<dbReference type="Gene3D" id="2.120.10.30">
    <property type="entry name" value="TolB, C-terminal domain"/>
    <property type="match status" value="1"/>
</dbReference>
<protein>
    <submittedName>
        <fullName evidence="1">Biopolymer transporter Tol</fullName>
    </submittedName>
</protein>
<proteinExistence type="predicted"/>
<dbReference type="STRING" id="1338436.LK10_18710"/>
<reference evidence="1 2" key="1">
    <citation type="submission" date="2014-09" db="EMBL/GenBank/DDBJ databases">
        <title>Genome sequence of Sinomonas sp. MUSC 117.</title>
        <authorList>
            <person name="Lee L.-H."/>
        </authorList>
    </citation>
    <scope>NUCLEOTIDE SEQUENCE [LARGE SCALE GENOMIC DNA]</scope>
    <source>
        <strain evidence="1 2">MUSC 117</strain>
    </source>
</reference>
<evidence type="ECO:0000313" key="1">
    <source>
        <dbReference type="EMBL" id="KHL00808.1"/>
    </source>
</evidence>
<accession>A0A0B2AC70</accession>
<dbReference type="PANTHER" id="PTHR36842:SF1">
    <property type="entry name" value="PROTEIN TOLB"/>
    <property type="match status" value="1"/>
</dbReference>
<sequence>MISQVFTTSIAGEPELVLETHHLHLEAPNWSQDGRALILNGDGVLWRFDLATNSLDRIPISGVPELNNDHVLDPDGEHVFLSAHDGHIYRAPLSGGRGVRVTNETGRLHFLHGVSPDGGTLAYVGVEAEGDNRWARANVFTIPSQGGPDQQFTFGSAPADGCEFSPNGSWIYFNTEAFSPGHAQIARIPAEGGEPEQLTFDERVNWFPHLTPDGSAAVYLSYPAGTLGHPGGLDVELCVVADDWTDPVRRLPLWGGQGTINVPSWSPAGDRFAYVAYQP</sequence>
<organism evidence="1 2">
    <name type="scientific">Sinomonas humi</name>
    <dbReference type="NCBI Taxonomy" id="1338436"/>
    <lineage>
        <taxon>Bacteria</taxon>
        <taxon>Bacillati</taxon>
        <taxon>Actinomycetota</taxon>
        <taxon>Actinomycetes</taxon>
        <taxon>Micrococcales</taxon>
        <taxon>Micrococcaceae</taxon>
        <taxon>Sinomonas</taxon>
    </lineage>
</organism>
<dbReference type="InterPro" id="IPR011042">
    <property type="entry name" value="6-blade_b-propeller_TolB-like"/>
</dbReference>
<dbReference type="RefSeq" id="WP_043127115.1">
    <property type="nucleotide sequence ID" value="NZ_JTDL01000147.1"/>
</dbReference>
<dbReference type="OrthoDB" id="262125at2"/>
<keyword evidence="2" id="KW-1185">Reference proteome</keyword>
<comment type="caution">
    <text evidence="1">The sequence shown here is derived from an EMBL/GenBank/DDBJ whole genome shotgun (WGS) entry which is preliminary data.</text>
</comment>
<dbReference type="AlphaFoldDB" id="A0A0B2AC70"/>
<evidence type="ECO:0000313" key="2">
    <source>
        <dbReference type="Proteomes" id="UP000030982"/>
    </source>
</evidence>
<dbReference type="PANTHER" id="PTHR36842">
    <property type="entry name" value="PROTEIN TOLB HOMOLOG"/>
    <property type="match status" value="1"/>
</dbReference>